<evidence type="ECO:0000313" key="3">
    <source>
        <dbReference type="Proteomes" id="UP000692954"/>
    </source>
</evidence>
<keyword evidence="1" id="KW-0812">Transmembrane</keyword>
<organism evidence="2 3">
    <name type="scientific">Paramecium sonneborni</name>
    <dbReference type="NCBI Taxonomy" id="65129"/>
    <lineage>
        <taxon>Eukaryota</taxon>
        <taxon>Sar</taxon>
        <taxon>Alveolata</taxon>
        <taxon>Ciliophora</taxon>
        <taxon>Intramacronucleata</taxon>
        <taxon>Oligohymenophorea</taxon>
        <taxon>Peniculida</taxon>
        <taxon>Parameciidae</taxon>
        <taxon>Paramecium</taxon>
    </lineage>
</organism>
<protein>
    <recommendedName>
        <fullName evidence="4">Transmembrane protein</fullName>
    </recommendedName>
</protein>
<proteinExistence type="predicted"/>
<evidence type="ECO:0000313" key="2">
    <source>
        <dbReference type="EMBL" id="CAD8128775.1"/>
    </source>
</evidence>
<name>A0A8S1RPN3_9CILI</name>
<comment type="caution">
    <text evidence="2">The sequence shown here is derived from an EMBL/GenBank/DDBJ whole genome shotgun (WGS) entry which is preliminary data.</text>
</comment>
<feature type="transmembrane region" description="Helical" evidence="1">
    <location>
        <begin position="119"/>
        <end position="139"/>
    </location>
</feature>
<dbReference type="AlphaFoldDB" id="A0A8S1RPN3"/>
<keyword evidence="1" id="KW-1133">Transmembrane helix</keyword>
<dbReference type="Proteomes" id="UP000692954">
    <property type="component" value="Unassembled WGS sequence"/>
</dbReference>
<accession>A0A8S1RPN3</accession>
<keyword evidence="3" id="KW-1185">Reference proteome</keyword>
<sequence length="215" mass="25046">MPLVQIQIILNFKLNQKSIKQMKFLIHQIQLISSQNLVLQIQCFYVQIIKLLISLNNIIQLNITITENGQGTEIKTLDSQTIKLSFQVPQKDGANSTMEYISEAKDNLGNLDVKQKNLLILKLILHMFMIVVLFIQQLLQKNEIILFLKKINTAFDADSFQNLFINLVFGIMLLFILLLNLQVLIVHLWLLDQENTIKILQKRQLRNYNLMMIIV</sequence>
<dbReference type="EMBL" id="CAJJDN010000196">
    <property type="protein sequence ID" value="CAD8128775.1"/>
    <property type="molecule type" value="Genomic_DNA"/>
</dbReference>
<feature type="transmembrane region" description="Helical" evidence="1">
    <location>
        <begin position="163"/>
        <end position="191"/>
    </location>
</feature>
<evidence type="ECO:0008006" key="4">
    <source>
        <dbReference type="Google" id="ProtNLM"/>
    </source>
</evidence>
<keyword evidence="1" id="KW-0472">Membrane</keyword>
<gene>
    <name evidence="2" type="ORF">PSON_ATCC_30995.1.T1960022</name>
</gene>
<reference evidence="2" key="1">
    <citation type="submission" date="2021-01" db="EMBL/GenBank/DDBJ databases">
        <authorList>
            <consortium name="Genoscope - CEA"/>
            <person name="William W."/>
        </authorList>
    </citation>
    <scope>NUCLEOTIDE SEQUENCE</scope>
</reference>
<evidence type="ECO:0000256" key="1">
    <source>
        <dbReference type="SAM" id="Phobius"/>
    </source>
</evidence>